<dbReference type="AlphaFoldDB" id="A0A1N6PUU4"/>
<dbReference type="InterPro" id="IPR011006">
    <property type="entry name" value="CheY-like_superfamily"/>
</dbReference>
<dbReference type="PANTHER" id="PTHR43214:SF41">
    <property type="entry name" value="NITRATE_NITRITE RESPONSE REGULATOR PROTEIN NARP"/>
    <property type="match status" value="1"/>
</dbReference>
<dbReference type="RefSeq" id="WP_076600719.1">
    <property type="nucleotide sequence ID" value="NZ_FTMD01000002.1"/>
</dbReference>
<dbReference type="InterPro" id="IPR016032">
    <property type="entry name" value="Sig_transdc_resp-reg_C-effctor"/>
</dbReference>
<feature type="domain" description="Response regulatory" evidence="7">
    <location>
        <begin position="12"/>
        <end position="128"/>
    </location>
</feature>
<keyword evidence="2" id="KW-0805">Transcription regulation</keyword>
<evidence type="ECO:0000256" key="2">
    <source>
        <dbReference type="ARBA" id="ARBA00023015"/>
    </source>
</evidence>
<dbReference type="GO" id="GO:0000160">
    <property type="term" value="P:phosphorelay signal transduction system"/>
    <property type="evidence" value="ECO:0007669"/>
    <property type="project" value="InterPro"/>
</dbReference>
<gene>
    <name evidence="8" type="ORF">SAMN05421829_102205</name>
</gene>
<dbReference type="SMART" id="SM00421">
    <property type="entry name" value="HTH_LUXR"/>
    <property type="match status" value="1"/>
</dbReference>
<evidence type="ECO:0000313" key="8">
    <source>
        <dbReference type="EMBL" id="SIQ07989.1"/>
    </source>
</evidence>
<sequence>MSDTTDPGARIRLLLVDDHQLVRDGLRARLGDIPEIDIVGEAANGEQALAAAETLRPDLALVDVGLPDINGIELTTALAQRCPELRVLILSMYDSQGYVMSAMRAGARGYVLKDAPSAEIIAAIRAVAAGGAYFSSALTAALATQGDDATALTEREREVLILVAQGDSNKRIAQKLDVSVRTVETHRLNLRRKLGIETAAGLAGYALKRGWIRG</sequence>
<dbReference type="InterPro" id="IPR039420">
    <property type="entry name" value="WalR-like"/>
</dbReference>
<evidence type="ECO:0000256" key="5">
    <source>
        <dbReference type="PROSITE-ProRule" id="PRU00169"/>
    </source>
</evidence>
<dbReference type="OrthoDB" id="9780593at2"/>
<keyword evidence="1 5" id="KW-0597">Phosphoprotein</keyword>
<feature type="modified residue" description="4-aspartylphosphate" evidence="5">
    <location>
        <position position="63"/>
    </location>
</feature>
<dbReference type="PROSITE" id="PS50110">
    <property type="entry name" value="RESPONSE_REGULATORY"/>
    <property type="match status" value="1"/>
</dbReference>
<dbReference type="SUPFAM" id="SSF52172">
    <property type="entry name" value="CheY-like"/>
    <property type="match status" value="1"/>
</dbReference>
<keyword evidence="9" id="KW-1185">Reference proteome</keyword>
<proteinExistence type="predicted"/>
<evidence type="ECO:0000256" key="4">
    <source>
        <dbReference type="ARBA" id="ARBA00023163"/>
    </source>
</evidence>
<dbReference type="SMART" id="SM00448">
    <property type="entry name" value="REC"/>
    <property type="match status" value="1"/>
</dbReference>
<dbReference type="SUPFAM" id="SSF46894">
    <property type="entry name" value="C-terminal effector domain of the bipartite response regulators"/>
    <property type="match status" value="1"/>
</dbReference>
<protein>
    <submittedName>
        <fullName evidence="8">Two component transcriptional regulator, LuxR family</fullName>
    </submittedName>
</protein>
<dbReference type="STRING" id="34027.SAMN05421829_102205"/>
<dbReference type="EMBL" id="FTMD01000002">
    <property type="protein sequence ID" value="SIQ07989.1"/>
    <property type="molecule type" value="Genomic_DNA"/>
</dbReference>
<dbReference type="InterPro" id="IPR001789">
    <property type="entry name" value="Sig_transdc_resp-reg_receiver"/>
</dbReference>
<dbReference type="GO" id="GO:0006355">
    <property type="term" value="P:regulation of DNA-templated transcription"/>
    <property type="evidence" value="ECO:0007669"/>
    <property type="project" value="InterPro"/>
</dbReference>
<feature type="domain" description="HTH luxR-type" evidence="6">
    <location>
        <begin position="145"/>
        <end position="210"/>
    </location>
</feature>
<name>A0A1N6PUU4_9RHOO</name>
<dbReference type="Gene3D" id="3.40.50.2300">
    <property type="match status" value="1"/>
</dbReference>
<dbReference type="PROSITE" id="PS00622">
    <property type="entry name" value="HTH_LUXR_1"/>
    <property type="match status" value="1"/>
</dbReference>
<dbReference type="PANTHER" id="PTHR43214">
    <property type="entry name" value="TWO-COMPONENT RESPONSE REGULATOR"/>
    <property type="match status" value="1"/>
</dbReference>
<keyword evidence="4" id="KW-0804">Transcription</keyword>
<evidence type="ECO:0000313" key="9">
    <source>
        <dbReference type="Proteomes" id="UP000186819"/>
    </source>
</evidence>
<accession>A0A1N6PUU4</accession>
<evidence type="ECO:0000256" key="3">
    <source>
        <dbReference type="ARBA" id="ARBA00023125"/>
    </source>
</evidence>
<dbReference type="Pfam" id="PF00072">
    <property type="entry name" value="Response_reg"/>
    <property type="match status" value="1"/>
</dbReference>
<dbReference type="InterPro" id="IPR058245">
    <property type="entry name" value="NreC/VraR/RcsB-like_REC"/>
</dbReference>
<dbReference type="CDD" id="cd06170">
    <property type="entry name" value="LuxR_C_like"/>
    <property type="match status" value="1"/>
</dbReference>
<dbReference type="Pfam" id="PF00196">
    <property type="entry name" value="GerE"/>
    <property type="match status" value="1"/>
</dbReference>
<keyword evidence="3" id="KW-0238">DNA-binding</keyword>
<dbReference type="CDD" id="cd17535">
    <property type="entry name" value="REC_NarL-like"/>
    <property type="match status" value="1"/>
</dbReference>
<dbReference type="Proteomes" id="UP000186819">
    <property type="component" value="Unassembled WGS sequence"/>
</dbReference>
<reference evidence="9" key="1">
    <citation type="submission" date="2017-01" db="EMBL/GenBank/DDBJ databases">
        <authorList>
            <person name="Varghese N."/>
            <person name="Submissions S."/>
        </authorList>
    </citation>
    <scope>NUCLEOTIDE SEQUENCE [LARGE SCALE GENOMIC DNA]</scope>
    <source>
        <strain evidence="9">ATCC 51758</strain>
    </source>
</reference>
<organism evidence="8 9">
    <name type="scientific">Aromatoleum tolulyticum</name>
    <dbReference type="NCBI Taxonomy" id="34027"/>
    <lineage>
        <taxon>Bacteria</taxon>
        <taxon>Pseudomonadati</taxon>
        <taxon>Pseudomonadota</taxon>
        <taxon>Betaproteobacteria</taxon>
        <taxon>Rhodocyclales</taxon>
        <taxon>Rhodocyclaceae</taxon>
        <taxon>Aromatoleum</taxon>
    </lineage>
</organism>
<evidence type="ECO:0000259" key="7">
    <source>
        <dbReference type="PROSITE" id="PS50110"/>
    </source>
</evidence>
<dbReference type="PROSITE" id="PS50043">
    <property type="entry name" value="HTH_LUXR_2"/>
    <property type="match status" value="1"/>
</dbReference>
<evidence type="ECO:0000259" key="6">
    <source>
        <dbReference type="PROSITE" id="PS50043"/>
    </source>
</evidence>
<dbReference type="InterPro" id="IPR000792">
    <property type="entry name" value="Tscrpt_reg_LuxR_C"/>
</dbReference>
<dbReference type="GO" id="GO:0003677">
    <property type="term" value="F:DNA binding"/>
    <property type="evidence" value="ECO:0007669"/>
    <property type="project" value="UniProtKB-KW"/>
</dbReference>
<dbReference type="PRINTS" id="PR00038">
    <property type="entry name" value="HTHLUXR"/>
</dbReference>
<evidence type="ECO:0000256" key="1">
    <source>
        <dbReference type="ARBA" id="ARBA00022553"/>
    </source>
</evidence>